<organism evidence="2 3">
    <name type="scientific">Cymbomonas tetramitiformis</name>
    <dbReference type="NCBI Taxonomy" id="36881"/>
    <lineage>
        <taxon>Eukaryota</taxon>
        <taxon>Viridiplantae</taxon>
        <taxon>Chlorophyta</taxon>
        <taxon>Pyramimonadophyceae</taxon>
        <taxon>Pyramimonadales</taxon>
        <taxon>Pyramimonadaceae</taxon>
        <taxon>Cymbomonas</taxon>
    </lineage>
</organism>
<accession>A0AAE0GM52</accession>
<protein>
    <submittedName>
        <fullName evidence="2">Uncharacterized protein</fullName>
    </submittedName>
</protein>
<feature type="compositionally biased region" description="Basic residues" evidence="1">
    <location>
        <begin position="492"/>
        <end position="519"/>
    </location>
</feature>
<proteinExistence type="predicted"/>
<evidence type="ECO:0000313" key="3">
    <source>
        <dbReference type="Proteomes" id="UP001190700"/>
    </source>
</evidence>
<evidence type="ECO:0000256" key="1">
    <source>
        <dbReference type="SAM" id="MobiDB-lite"/>
    </source>
</evidence>
<keyword evidence="3" id="KW-1185">Reference proteome</keyword>
<gene>
    <name evidence="2" type="ORF">CYMTET_12216</name>
</gene>
<dbReference type="EMBL" id="LGRX02004609">
    <property type="protein sequence ID" value="KAK3279921.1"/>
    <property type="molecule type" value="Genomic_DNA"/>
</dbReference>
<feature type="region of interest" description="Disordered" evidence="1">
    <location>
        <begin position="356"/>
        <end position="428"/>
    </location>
</feature>
<feature type="region of interest" description="Disordered" evidence="1">
    <location>
        <begin position="485"/>
        <end position="546"/>
    </location>
</feature>
<name>A0AAE0GM52_9CHLO</name>
<dbReference type="Proteomes" id="UP001190700">
    <property type="component" value="Unassembled WGS sequence"/>
</dbReference>
<feature type="region of interest" description="Disordered" evidence="1">
    <location>
        <begin position="198"/>
        <end position="240"/>
    </location>
</feature>
<dbReference type="AlphaFoldDB" id="A0AAE0GM52"/>
<sequence>MVPKILNSLRRFHICATPQKIAIGNQNLTAARQRTPKMSDLTGEGGAMMFSAASHPKKTPLPLGDPRNDAMLNDNDNYQILKDALFQWESKYSQVASARERAFYSALRTMLQEGLRSGDAKLRNEKLAAAYAWFSKNKPALGPPMSPREAARSFAASPSAGRIRGFTNYGPRSEFFSVYSRETPSPLLKEKISKRKSDMLDRAAQEAAERGEPFRPPSVTQEAPEPAASRGAQTRRMAGAPRAMRRLRLLARAGTGDDYDSDDSMDRLRIAADEDAHNVEKLRERWRASETQDSHWLMDIQEAMNVWSLQRARVEEEMVRRQEASRYSSPFPNQTTSAIKAASQFDMLRDQTFLTQEESRGGEADDEGEDSTPGVQDEMPDKDNEPAPIWLSPYTRPGVAAIGPSEGPQTAPPRTLDGNRGQRPASALLAASRRHALEIEAVAAVFERRGEPLPAEVLERALSVPPDKPYKDCIAMLPRPGAYLLERDGTSKGKKGKRGKRSAKGKRSKSPRSRQRSARKTPGTASNISASPEMVPAAPGAADPSTIVSNSVQAHVNAGPKIKTAPPATMAITSVVTL</sequence>
<reference evidence="2 3" key="1">
    <citation type="journal article" date="2015" name="Genome Biol. Evol.">
        <title>Comparative Genomics of a Bacterivorous Green Alga Reveals Evolutionary Causalities and Consequences of Phago-Mixotrophic Mode of Nutrition.</title>
        <authorList>
            <person name="Burns J.A."/>
            <person name="Paasch A."/>
            <person name="Narechania A."/>
            <person name="Kim E."/>
        </authorList>
    </citation>
    <scope>NUCLEOTIDE SEQUENCE [LARGE SCALE GENOMIC DNA]</scope>
    <source>
        <strain evidence="2 3">PLY_AMNH</strain>
    </source>
</reference>
<feature type="compositionally biased region" description="Basic and acidic residues" evidence="1">
    <location>
        <begin position="198"/>
        <end position="213"/>
    </location>
</feature>
<evidence type="ECO:0000313" key="2">
    <source>
        <dbReference type="EMBL" id="KAK3279921.1"/>
    </source>
</evidence>
<comment type="caution">
    <text evidence="2">The sequence shown here is derived from an EMBL/GenBank/DDBJ whole genome shotgun (WGS) entry which is preliminary data.</text>
</comment>